<proteinExistence type="predicted"/>
<dbReference type="GO" id="GO:0003700">
    <property type="term" value="F:DNA-binding transcription factor activity"/>
    <property type="evidence" value="ECO:0007669"/>
    <property type="project" value="InterPro"/>
</dbReference>
<evidence type="ECO:0000313" key="6">
    <source>
        <dbReference type="Proteomes" id="UP000282957"/>
    </source>
</evidence>
<protein>
    <submittedName>
        <fullName evidence="5">Phosphonate metabolism transcriptional regulator PhnF</fullName>
    </submittedName>
</protein>
<dbReference type="InterPro" id="IPR011663">
    <property type="entry name" value="UTRA"/>
</dbReference>
<dbReference type="Gene3D" id="1.10.10.10">
    <property type="entry name" value="Winged helix-like DNA-binding domain superfamily/Winged helix DNA-binding domain"/>
    <property type="match status" value="1"/>
</dbReference>
<dbReference type="PROSITE" id="PS50949">
    <property type="entry name" value="HTH_GNTR"/>
    <property type="match status" value="1"/>
</dbReference>
<dbReference type="NCBIfam" id="TIGR02325">
    <property type="entry name" value="C_P_lyase_phnF"/>
    <property type="match status" value="1"/>
</dbReference>
<dbReference type="SUPFAM" id="SSF46785">
    <property type="entry name" value="Winged helix' DNA-binding domain"/>
    <property type="match status" value="1"/>
</dbReference>
<sequence length="251" mass="27736">MLEDSMTLLAPLPRGEGVALWRQIASRIEARIHNGELEAGARLPTEAVLAESFGVNRHTIRRAMEDLVTRGLVRVEQGRGSFVAEDIVEYPLGSRTRFSEIIRAQSREPSGRILRVSESEAEPRIAELLKLKRGQRNVVIVERLGFANSKPVTLGSHHFPAHRFGRIPTLLKDNPSITAALSSCGIPDYRRQVTRITARMPTPEEAALLEQARSRPVLLAEAVNIEPGGTPVEVSIARYAAGRMQIVVETE</sequence>
<dbReference type="Pfam" id="PF00392">
    <property type="entry name" value="GntR"/>
    <property type="match status" value="1"/>
</dbReference>
<evidence type="ECO:0000259" key="4">
    <source>
        <dbReference type="PROSITE" id="PS50949"/>
    </source>
</evidence>
<dbReference type="SMART" id="SM00866">
    <property type="entry name" value="UTRA"/>
    <property type="match status" value="1"/>
</dbReference>
<keyword evidence="3" id="KW-0804">Transcription</keyword>
<keyword evidence="1" id="KW-0805">Transcription regulation</keyword>
<dbReference type="Gene3D" id="3.40.1410.10">
    <property type="entry name" value="Chorismate lyase-like"/>
    <property type="match status" value="1"/>
</dbReference>
<comment type="caution">
    <text evidence="5">The sequence shown here is derived from an EMBL/GenBank/DDBJ whole genome shotgun (WGS) entry which is preliminary data.</text>
</comment>
<dbReference type="Pfam" id="PF07702">
    <property type="entry name" value="UTRA"/>
    <property type="match status" value="1"/>
</dbReference>
<gene>
    <name evidence="5" type="primary">phnF</name>
    <name evidence="5" type="ORF">EOD42_17870</name>
</gene>
<dbReference type="EMBL" id="SACL01000006">
    <property type="protein sequence ID" value="RVT95446.1"/>
    <property type="molecule type" value="Genomic_DNA"/>
</dbReference>
<dbReference type="InterPro" id="IPR000524">
    <property type="entry name" value="Tscrpt_reg_HTH_GntR"/>
</dbReference>
<feature type="domain" description="HTH gntR-type" evidence="4">
    <location>
        <begin position="18"/>
        <end position="86"/>
    </location>
</feature>
<dbReference type="PRINTS" id="PR00035">
    <property type="entry name" value="HTHGNTR"/>
</dbReference>
<reference evidence="5 6" key="1">
    <citation type="submission" date="2019-01" db="EMBL/GenBank/DDBJ databases">
        <authorList>
            <person name="Chen W.-M."/>
        </authorList>
    </citation>
    <scope>NUCLEOTIDE SEQUENCE [LARGE SCALE GENOMIC DNA]</scope>
    <source>
        <strain evidence="5 6">CCP-6</strain>
    </source>
</reference>
<keyword evidence="6" id="KW-1185">Reference proteome</keyword>
<dbReference type="CDD" id="cd07377">
    <property type="entry name" value="WHTH_GntR"/>
    <property type="match status" value="1"/>
</dbReference>
<dbReference type="SMART" id="SM00345">
    <property type="entry name" value="HTH_GNTR"/>
    <property type="match status" value="1"/>
</dbReference>
<dbReference type="InterPro" id="IPR012702">
    <property type="entry name" value="CP_lyase_PhnF"/>
</dbReference>
<dbReference type="OrthoDB" id="5454556at2"/>
<keyword evidence="2" id="KW-0238">DNA-binding</keyword>
<dbReference type="PANTHER" id="PTHR44846">
    <property type="entry name" value="MANNOSYL-D-GLYCERATE TRANSPORT/METABOLISM SYSTEM REPRESSOR MNGR-RELATED"/>
    <property type="match status" value="1"/>
</dbReference>
<dbReference type="PANTHER" id="PTHR44846:SF1">
    <property type="entry name" value="MANNOSYL-D-GLYCERATE TRANSPORT_METABOLISM SYSTEM REPRESSOR MNGR-RELATED"/>
    <property type="match status" value="1"/>
</dbReference>
<dbReference type="GO" id="GO:0045892">
    <property type="term" value="P:negative regulation of DNA-templated transcription"/>
    <property type="evidence" value="ECO:0007669"/>
    <property type="project" value="TreeGrafter"/>
</dbReference>
<accession>A0A437MCS6</accession>
<dbReference type="InterPro" id="IPR050679">
    <property type="entry name" value="Bact_HTH_transcr_reg"/>
</dbReference>
<dbReference type="Proteomes" id="UP000282957">
    <property type="component" value="Unassembled WGS sequence"/>
</dbReference>
<dbReference type="AlphaFoldDB" id="A0A437MCS6"/>
<dbReference type="GO" id="GO:0003677">
    <property type="term" value="F:DNA binding"/>
    <property type="evidence" value="ECO:0007669"/>
    <property type="project" value="UniProtKB-KW"/>
</dbReference>
<evidence type="ECO:0000256" key="1">
    <source>
        <dbReference type="ARBA" id="ARBA00023015"/>
    </source>
</evidence>
<name>A0A437MCS6_9PROT</name>
<evidence type="ECO:0000256" key="2">
    <source>
        <dbReference type="ARBA" id="ARBA00023125"/>
    </source>
</evidence>
<dbReference type="InterPro" id="IPR028978">
    <property type="entry name" value="Chorismate_lyase_/UTRA_dom_sf"/>
</dbReference>
<dbReference type="SUPFAM" id="SSF64288">
    <property type="entry name" value="Chorismate lyase-like"/>
    <property type="match status" value="1"/>
</dbReference>
<dbReference type="InterPro" id="IPR036390">
    <property type="entry name" value="WH_DNA-bd_sf"/>
</dbReference>
<evidence type="ECO:0000313" key="5">
    <source>
        <dbReference type="EMBL" id="RVT95446.1"/>
    </source>
</evidence>
<evidence type="ECO:0000256" key="3">
    <source>
        <dbReference type="ARBA" id="ARBA00023163"/>
    </source>
</evidence>
<organism evidence="5 6">
    <name type="scientific">Rhodovarius crocodyli</name>
    <dbReference type="NCBI Taxonomy" id="1979269"/>
    <lineage>
        <taxon>Bacteria</taxon>
        <taxon>Pseudomonadati</taxon>
        <taxon>Pseudomonadota</taxon>
        <taxon>Alphaproteobacteria</taxon>
        <taxon>Acetobacterales</taxon>
        <taxon>Roseomonadaceae</taxon>
        <taxon>Rhodovarius</taxon>
    </lineage>
</organism>
<dbReference type="RefSeq" id="WP_127788931.1">
    <property type="nucleotide sequence ID" value="NZ_SACL01000006.1"/>
</dbReference>
<dbReference type="InterPro" id="IPR036388">
    <property type="entry name" value="WH-like_DNA-bd_sf"/>
</dbReference>